<evidence type="ECO:0000256" key="7">
    <source>
        <dbReference type="ARBA" id="ARBA00022842"/>
    </source>
</evidence>
<dbReference type="Gene3D" id="3.40.50.1000">
    <property type="entry name" value="HAD superfamily/HAD-like"/>
    <property type="match status" value="1"/>
</dbReference>
<gene>
    <name evidence="10" type="ORF">BIW11_01782</name>
</gene>
<dbReference type="GO" id="GO:0008253">
    <property type="term" value="F:5'-nucleotidase activity"/>
    <property type="evidence" value="ECO:0007669"/>
    <property type="project" value="UniProtKB-EC"/>
</dbReference>
<dbReference type="AlphaFoldDB" id="A0A1V9X8B5"/>
<keyword evidence="4" id="KW-0479">Metal-binding</keyword>
<dbReference type="PANTHER" id="PTHR13045">
    <property type="entry name" value="5'-NUCLEOTIDASE"/>
    <property type="match status" value="1"/>
</dbReference>
<keyword evidence="5" id="KW-0547">Nucleotide-binding</keyword>
<comment type="similarity">
    <text evidence="2">Belongs to the pyrimidine 5'-nucleotidase family.</text>
</comment>
<sequence length="314" mass="35322">MEVWKANPKVLVKDSVLVKKKIQKLICDGSSQVHVVTDFDGTLSRSHINGRRAKSSFCVVESDPRILPEDMREEYNARAEKYLAIENDPKLTREEKVPHMVQWWTSTYRSLLKAGITDEHLRDIARKGEIQLRRGALDMLELLEANAIPCLVFSAGLGEIVTYTLEQSDALRPNVTVISNYFKFRDTPEGPKGEIPDDLLHTYNKNAQFPLARQYFATEKIRSRRNAILLGDSTGDSNMVDGAPGLSNEDPFDDSRTPSNGGASTILKIGFLNSNTEKRLKTFLELFDVVLLDDQTMDVPLNLLRDIIAGNQTI</sequence>
<evidence type="ECO:0000256" key="3">
    <source>
        <dbReference type="ARBA" id="ARBA00012643"/>
    </source>
</evidence>
<keyword evidence="7" id="KW-0460">Magnesium</keyword>
<dbReference type="FunCoup" id="A0A1V9X8B5">
    <property type="interactions" value="512"/>
</dbReference>
<dbReference type="GO" id="GO:0005737">
    <property type="term" value="C:cytoplasm"/>
    <property type="evidence" value="ECO:0007669"/>
    <property type="project" value="InterPro"/>
</dbReference>
<dbReference type="GO" id="GO:0009117">
    <property type="term" value="P:nucleotide metabolic process"/>
    <property type="evidence" value="ECO:0007669"/>
    <property type="project" value="UniProtKB-KW"/>
</dbReference>
<dbReference type="SFLD" id="SFLDS00003">
    <property type="entry name" value="Haloacid_Dehalogenase"/>
    <property type="match status" value="1"/>
</dbReference>
<evidence type="ECO:0000256" key="8">
    <source>
        <dbReference type="ARBA" id="ARBA00023080"/>
    </source>
</evidence>
<dbReference type="EC" id="3.1.3.5" evidence="3"/>
<reference evidence="10 11" key="1">
    <citation type="journal article" date="2017" name="Gigascience">
        <title>Draft genome of the honey bee ectoparasitic mite, Tropilaelaps mercedesae, is shaped by the parasitic life history.</title>
        <authorList>
            <person name="Dong X."/>
            <person name="Armstrong S.D."/>
            <person name="Xia D."/>
            <person name="Makepeace B.L."/>
            <person name="Darby A.C."/>
            <person name="Kadowaki T."/>
        </authorList>
    </citation>
    <scope>NUCLEOTIDE SEQUENCE [LARGE SCALE GENOMIC DNA]</scope>
    <source>
        <strain evidence="10">Wuxi-XJTLU</strain>
    </source>
</reference>
<dbReference type="SUPFAM" id="SSF56784">
    <property type="entry name" value="HAD-like"/>
    <property type="match status" value="1"/>
</dbReference>
<dbReference type="InterPro" id="IPR036412">
    <property type="entry name" value="HAD-like_sf"/>
</dbReference>
<evidence type="ECO:0000313" key="10">
    <source>
        <dbReference type="EMBL" id="OQR69784.1"/>
    </source>
</evidence>
<dbReference type="STRING" id="418985.A0A1V9X8B5"/>
<feature type="region of interest" description="Disordered" evidence="9">
    <location>
        <begin position="240"/>
        <end position="259"/>
    </location>
</feature>
<dbReference type="Proteomes" id="UP000192247">
    <property type="component" value="Unassembled WGS sequence"/>
</dbReference>
<dbReference type="InterPro" id="IPR023214">
    <property type="entry name" value="HAD_sf"/>
</dbReference>
<dbReference type="GO" id="GO:0000287">
    <property type="term" value="F:magnesium ion binding"/>
    <property type="evidence" value="ECO:0007669"/>
    <property type="project" value="InterPro"/>
</dbReference>
<keyword evidence="6" id="KW-0378">Hydrolase</keyword>
<dbReference type="FunFam" id="1.10.150.340:FF:000001">
    <property type="entry name" value="Cytosolic 5-nucleotidase 3-like"/>
    <property type="match status" value="1"/>
</dbReference>
<dbReference type="InterPro" id="IPR006434">
    <property type="entry name" value="Pyrimidine_nucleotidase_eu"/>
</dbReference>
<dbReference type="OrthoDB" id="10014216at2759"/>
<evidence type="ECO:0000256" key="9">
    <source>
        <dbReference type="SAM" id="MobiDB-lite"/>
    </source>
</evidence>
<evidence type="ECO:0000313" key="11">
    <source>
        <dbReference type="Proteomes" id="UP000192247"/>
    </source>
</evidence>
<dbReference type="PANTHER" id="PTHR13045:SF0">
    <property type="entry name" value="7-METHYLGUANOSINE PHOSPHATE-SPECIFIC 5'-NUCLEOTIDASE"/>
    <property type="match status" value="1"/>
</dbReference>
<dbReference type="EMBL" id="MNPL01019895">
    <property type="protein sequence ID" value="OQR69784.1"/>
    <property type="molecule type" value="Genomic_DNA"/>
</dbReference>
<evidence type="ECO:0000256" key="4">
    <source>
        <dbReference type="ARBA" id="ARBA00022723"/>
    </source>
</evidence>
<dbReference type="Gene3D" id="1.10.150.340">
    <property type="entry name" value="Pyrimidine 5'-nucleotidase (UMPH-1), N-terminal domain"/>
    <property type="match status" value="1"/>
</dbReference>
<keyword evidence="11" id="KW-1185">Reference proteome</keyword>
<evidence type="ECO:0000256" key="6">
    <source>
        <dbReference type="ARBA" id="ARBA00022801"/>
    </source>
</evidence>
<protein>
    <recommendedName>
        <fullName evidence="3">5'-nucleotidase</fullName>
        <ecNumber evidence="3">3.1.3.5</ecNumber>
    </recommendedName>
</protein>
<organism evidence="10 11">
    <name type="scientific">Tropilaelaps mercedesae</name>
    <dbReference type="NCBI Taxonomy" id="418985"/>
    <lineage>
        <taxon>Eukaryota</taxon>
        <taxon>Metazoa</taxon>
        <taxon>Ecdysozoa</taxon>
        <taxon>Arthropoda</taxon>
        <taxon>Chelicerata</taxon>
        <taxon>Arachnida</taxon>
        <taxon>Acari</taxon>
        <taxon>Parasitiformes</taxon>
        <taxon>Mesostigmata</taxon>
        <taxon>Gamasina</taxon>
        <taxon>Dermanyssoidea</taxon>
        <taxon>Laelapidae</taxon>
        <taxon>Tropilaelaps</taxon>
    </lineage>
</organism>
<evidence type="ECO:0000256" key="2">
    <source>
        <dbReference type="ARBA" id="ARBA00008389"/>
    </source>
</evidence>
<accession>A0A1V9X8B5</accession>
<evidence type="ECO:0000256" key="5">
    <source>
        <dbReference type="ARBA" id="ARBA00022741"/>
    </source>
</evidence>
<proteinExistence type="inferred from homology"/>
<evidence type="ECO:0000256" key="1">
    <source>
        <dbReference type="ARBA" id="ARBA00000815"/>
    </source>
</evidence>
<keyword evidence="8" id="KW-0546">Nucleotide metabolism</keyword>
<dbReference type="Pfam" id="PF05822">
    <property type="entry name" value="UMPH-1"/>
    <property type="match status" value="2"/>
</dbReference>
<name>A0A1V9X8B5_9ACAR</name>
<comment type="caution">
    <text evidence="10">The sequence shown here is derived from an EMBL/GenBank/DDBJ whole genome shotgun (WGS) entry which is preliminary data.</text>
</comment>
<dbReference type="GO" id="GO:0000166">
    <property type="term" value="F:nucleotide binding"/>
    <property type="evidence" value="ECO:0007669"/>
    <property type="project" value="UniProtKB-KW"/>
</dbReference>
<comment type="catalytic activity">
    <reaction evidence="1">
        <text>a ribonucleoside 5'-phosphate + H2O = a ribonucleoside + phosphate</text>
        <dbReference type="Rhea" id="RHEA:12484"/>
        <dbReference type="ChEBI" id="CHEBI:15377"/>
        <dbReference type="ChEBI" id="CHEBI:18254"/>
        <dbReference type="ChEBI" id="CHEBI:43474"/>
        <dbReference type="ChEBI" id="CHEBI:58043"/>
        <dbReference type="EC" id="3.1.3.5"/>
    </reaction>
</comment>
<dbReference type="InParanoid" id="A0A1V9X8B5"/>
<dbReference type="SFLD" id="SFLDG01128">
    <property type="entry name" value="C1.4:_5'-Nucleotidase_Like"/>
    <property type="match status" value="1"/>
</dbReference>